<proteinExistence type="inferred from homology"/>
<evidence type="ECO:0000256" key="11">
    <source>
        <dbReference type="SAM" id="Phobius"/>
    </source>
</evidence>
<feature type="domain" description="PpiC" evidence="12">
    <location>
        <begin position="370"/>
        <end position="463"/>
    </location>
</feature>
<comment type="caution">
    <text evidence="13">The sequence shown here is derived from an EMBL/GenBank/DDBJ whole genome shotgun (WGS) entry which is preliminary data.</text>
</comment>
<evidence type="ECO:0000259" key="12">
    <source>
        <dbReference type="Pfam" id="PF13145"/>
    </source>
</evidence>
<comment type="subcellular location">
    <subcellularLocation>
        <location evidence="1">Cell inner membrane</location>
        <topology evidence="1">Single-pass type II membrane protein</topology>
        <orientation evidence="1">Periplasmic side</orientation>
    </subcellularLocation>
</comment>
<evidence type="ECO:0000256" key="10">
    <source>
        <dbReference type="ARBA" id="ARBA00042775"/>
    </source>
</evidence>
<dbReference type="AlphaFoldDB" id="A0A832GPN5"/>
<dbReference type="PANTHER" id="PTHR47529">
    <property type="entry name" value="PEPTIDYL-PROLYL CIS-TRANS ISOMERASE D"/>
    <property type="match status" value="1"/>
</dbReference>
<dbReference type="EMBL" id="DSZU01000099">
    <property type="protein sequence ID" value="HGV55566.1"/>
    <property type="molecule type" value="Genomic_DNA"/>
</dbReference>
<dbReference type="Gene3D" id="1.10.4030.10">
    <property type="entry name" value="Porin chaperone SurA, peptide-binding domain"/>
    <property type="match status" value="1"/>
</dbReference>
<evidence type="ECO:0000256" key="8">
    <source>
        <dbReference type="ARBA" id="ARBA00038408"/>
    </source>
</evidence>
<evidence type="ECO:0000256" key="5">
    <source>
        <dbReference type="ARBA" id="ARBA00022989"/>
    </source>
</evidence>
<dbReference type="InterPro" id="IPR027304">
    <property type="entry name" value="Trigger_fact/SurA_dom_sf"/>
</dbReference>
<evidence type="ECO:0000256" key="3">
    <source>
        <dbReference type="ARBA" id="ARBA00022519"/>
    </source>
</evidence>
<name>A0A832GPN5_9BACT</name>
<sequence>MFEFLRKGATSLWAKVFLAIIVIVFVFWGIGSFSSSDREVVAQINGDKINLREFQEYYHFKLIQLKQALGEISDEELKKMKFKEMVLEELLQNKIIQQLAKNYGLKVTETEAQLALSQMPFFQEGGVFNQARYQAFLRELNLSSKSFENLLRTDLLKQKLFTYLTTPLLISQEELEDFYRFHNQRITYQEFVLPLELCRRAISFSLQDLENYFQTHRDRYVEDEKVKLAYYFLPFKGEVQLTEEELKNYYQQNLARFKEPQRIKLKRIFIPGTDLQSAQKASEIRSKLKDIKDFENFKAAKAEWFEVDNLPEELKGLIQKAKKGDIFGPVPGKEGYYIYGLEDLQPERFLKYEEVRNRLSEELKLLKIKEKVRQRANELYTKVVSENGLINWAQKNQNKLEETSFLTREEVAKMFMSRELSQRIFKQGKGDYFAPWETERGIYLVQIVEKTPKRNLTFEEAKPLVEADFIKEKEKAICEERVQSFIQKAKGIQDLRPLAKELGFRMEERISLRKDLPELIYFRGAPGIVEKPLWSEREVRIVNISKIEPSSEPLSEKDASLYRQMLLGLKEQNFWEKTITSYRKKAKIKVYPLFHQL</sequence>
<keyword evidence="5 11" id="KW-1133">Transmembrane helix</keyword>
<keyword evidence="6 11" id="KW-0472">Membrane</keyword>
<evidence type="ECO:0000256" key="9">
    <source>
        <dbReference type="ARBA" id="ARBA00040743"/>
    </source>
</evidence>
<dbReference type="Gene3D" id="3.10.50.40">
    <property type="match status" value="2"/>
</dbReference>
<feature type="domain" description="PpiC" evidence="12">
    <location>
        <begin position="242"/>
        <end position="357"/>
    </location>
</feature>
<evidence type="ECO:0000256" key="6">
    <source>
        <dbReference type="ARBA" id="ARBA00023136"/>
    </source>
</evidence>
<feature type="transmembrane region" description="Helical" evidence="11">
    <location>
        <begin position="12"/>
        <end position="31"/>
    </location>
</feature>
<keyword evidence="4 11" id="KW-0812">Transmembrane</keyword>
<gene>
    <name evidence="13" type="ORF">ENT73_05725</name>
</gene>
<dbReference type="InterPro" id="IPR052029">
    <property type="entry name" value="PpiD_chaperone"/>
</dbReference>
<dbReference type="InterPro" id="IPR000297">
    <property type="entry name" value="PPIase_PpiC"/>
</dbReference>
<organism evidence="13">
    <name type="scientific">Caldimicrobium thiodismutans</name>
    <dbReference type="NCBI Taxonomy" id="1653476"/>
    <lineage>
        <taxon>Bacteria</taxon>
        <taxon>Pseudomonadati</taxon>
        <taxon>Thermodesulfobacteriota</taxon>
        <taxon>Thermodesulfobacteria</taxon>
        <taxon>Thermodesulfobacteriales</taxon>
        <taxon>Thermodesulfobacteriaceae</taxon>
        <taxon>Caldimicrobium</taxon>
    </lineage>
</organism>
<keyword evidence="2" id="KW-1003">Cell membrane</keyword>
<dbReference type="Pfam" id="PF13145">
    <property type="entry name" value="Rotamase_2"/>
    <property type="match status" value="2"/>
</dbReference>
<comment type="similarity">
    <text evidence="8">Belongs to the PpiD chaperone family.</text>
</comment>
<dbReference type="SUPFAM" id="SSF54534">
    <property type="entry name" value="FKBP-like"/>
    <property type="match status" value="1"/>
</dbReference>
<evidence type="ECO:0000256" key="1">
    <source>
        <dbReference type="ARBA" id="ARBA00004382"/>
    </source>
</evidence>
<keyword evidence="3" id="KW-0997">Cell inner membrane</keyword>
<evidence type="ECO:0000256" key="4">
    <source>
        <dbReference type="ARBA" id="ARBA00022692"/>
    </source>
</evidence>
<evidence type="ECO:0000256" key="7">
    <source>
        <dbReference type="ARBA" id="ARBA00023186"/>
    </source>
</evidence>
<dbReference type="PANTHER" id="PTHR47529:SF1">
    <property type="entry name" value="PERIPLASMIC CHAPERONE PPID"/>
    <property type="match status" value="1"/>
</dbReference>
<protein>
    <recommendedName>
        <fullName evidence="9">Periplasmic chaperone PpiD</fullName>
    </recommendedName>
    <alternativeName>
        <fullName evidence="10">Periplasmic folding chaperone</fullName>
    </alternativeName>
</protein>
<dbReference type="GO" id="GO:0003755">
    <property type="term" value="F:peptidyl-prolyl cis-trans isomerase activity"/>
    <property type="evidence" value="ECO:0007669"/>
    <property type="project" value="InterPro"/>
</dbReference>
<dbReference type="SUPFAM" id="SSF109998">
    <property type="entry name" value="Triger factor/SurA peptide-binding domain-like"/>
    <property type="match status" value="1"/>
</dbReference>
<dbReference type="Pfam" id="PF13624">
    <property type="entry name" value="SurA_N_3"/>
    <property type="match status" value="1"/>
</dbReference>
<reference evidence="13" key="1">
    <citation type="journal article" date="2020" name="mSystems">
        <title>Genome- and Community-Level Interaction Insights into Carbon Utilization and Element Cycling Functions of Hydrothermarchaeota in Hydrothermal Sediment.</title>
        <authorList>
            <person name="Zhou Z."/>
            <person name="Liu Y."/>
            <person name="Xu W."/>
            <person name="Pan J."/>
            <person name="Luo Z.H."/>
            <person name="Li M."/>
        </authorList>
    </citation>
    <scope>NUCLEOTIDE SEQUENCE [LARGE SCALE GENOMIC DNA]</scope>
    <source>
        <strain evidence="13">SpSt-605</strain>
    </source>
</reference>
<evidence type="ECO:0000313" key="13">
    <source>
        <dbReference type="EMBL" id="HGV55566.1"/>
    </source>
</evidence>
<dbReference type="InterPro" id="IPR046357">
    <property type="entry name" value="PPIase_dom_sf"/>
</dbReference>
<dbReference type="GO" id="GO:0005886">
    <property type="term" value="C:plasma membrane"/>
    <property type="evidence" value="ECO:0007669"/>
    <property type="project" value="UniProtKB-SubCell"/>
</dbReference>
<accession>A0A832GPN5</accession>
<evidence type="ECO:0000256" key="2">
    <source>
        <dbReference type="ARBA" id="ARBA00022475"/>
    </source>
</evidence>
<keyword evidence="7" id="KW-0143">Chaperone</keyword>